<dbReference type="EMBL" id="RAWE01000109">
    <property type="protein sequence ID" value="RKG99671.1"/>
    <property type="molecule type" value="Genomic_DNA"/>
</dbReference>
<feature type="domain" description="Transposase IS4-like" evidence="2">
    <location>
        <begin position="5"/>
        <end position="129"/>
    </location>
</feature>
<evidence type="ECO:0000313" key="3">
    <source>
        <dbReference type="EMBL" id="RKG99671.1"/>
    </source>
</evidence>
<dbReference type="GO" id="GO:0006313">
    <property type="term" value="P:DNA transposition"/>
    <property type="evidence" value="ECO:0007669"/>
    <property type="project" value="InterPro"/>
</dbReference>
<dbReference type="Proteomes" id="UP000268313">
    <property type="component" value="Unassembled WGS sequence"/>
</dbReference>
<evidence type="ECO:0000313" key="6">
    <source>
        <dbReference type="Proteomes" id="UP000268313"/>
    </source>
</evidence>
<feature type="region of interest" description="Disordered" evidence="1">
    <location>
        <begin position="1"/>
        <end position="22"/>
    </location>
</feature>
<evidence type="ECO:0000313" key="4">
    <source>
        <dbReference type="EMBL" id="RKH00078.1"/>
    </source>
</evidence>
<organism evidence="4 6">
    <name type="scientific">Corallococcus carmarthensis</name>
    <dbReference type="NCBI Taxonomy" id="2316728"/>
    <lineage>
        <taxon>Bacteria</taxon>
        <taxon>Pseudomonadati</taxon>
        <taxon>Myxococcota</taxon>
        <taxon>Myxococcia</taxon>
        <taxon>Myxococcales</taxon>
        <taxon>Cystobacterineae</taxon>
        <taxon>Myxococcaceae</taxon>
        <taxon>Corallococcus</taxon>
    </lineage>
</organism>
<dbReference type="AlphaFoldDB" id="A0A3A8JVX0"/>
<reference evidence="6" key="1">
    <citation type="submission" date="2018-09" db="EMBL/GenBank/DDBJ databases">
        <authorList>
            <person name="Livingstone P.G."/>
            <person name="Whitworth D.E."/>
        </authorList>
    </citation>
    <scope>NUCLEOTIDE SEQUENCE [LARGE SCALE GENOMIC DNA]</scope>
    <source>
        <strain evidence="6">CA043D</strain>
    </source>
</reference>
<dbReference type="OrthoDB" id="1551210at2"/>
<accession>A0A3A8JVX0</accession>
<dbReference type="GO" id="GO:0004803">
    <property type="term" value="F:transposase activity"/>
    <property type="evidence" value="ECO:0007669"/>
    <property type="project" value="InterPro"/>
</dbReference>
<dbReference type="PANTHER" id="PTHR30007">
    <property type="entry name" value="PHP DOMAIN PROTEIN"/>
    <property type="match status" value="1"/>
</dbReference>
<dbReference type="EMBL" id="RAWE01000046">
    <property type="protein sequence ID" value="RKH03046.1"/>
    <property type="molecule type" value="Genomic_DNA"/>
</dbReference>
<dbReference type="InterPro" id="IPR002559">
    <property type="entry name" value="Transposase_11"/>
</dbReference>
<name>A0A3A8JVX0_9BACT</name>
<dbReference type="PANTHER" id="PTHR30007:SF1">
    <property type="entry name" value="BLR1914 PROTEIN"/>
    <property type="match status" value="1"/>
</dbReference>
<dbReference type="NCBIfam" id="NF033580">
    <property type="entry name" value="transpos_IS5_3"/>
    <property type="match status" value="1"/>
</dbReference>
<dbReference type="GO" id="GO:0003677">
    <property type="term" value="F:DNA binding"/>
    <property type="evidence" value="ECO:0007669"/>
    <property type="project" value="InterPro"/>
</dbReference>
<keyword evidence="6" id="KW-1185">Reference proteome</keyword>
<proteinExistence type="predicted"/>
<protein>
    <submittedName>
        <fullName evidence="4">IS5 family transposase</fullName>
    </submittedName>
</protein>
<dbReference type="Pfam" id="PF01609">
    <property type="entry name" value="DDE_Tnp_1"/>
    <property type="match status" value="1"/>
</dbReference>
<evidence type="ECO:0000256" key="1">
    <source>
        <dbReference type="SAM" id="MobiDB-lite"/>
    </source>
</evidence>
<dbReference type="EMBL" id="RAWE01000100">
    <property type="protein sequence ID" value="RKH00078.1"/>
    <property type="molecule type" value="Genomic_DNA"/>
</dbReference>
<evidence type="ECO:0000259" key="2">
    <source>
        <dbReference type="Pfam" id="PF01609"/>
    </source>
</evidence>
<sequence length="135" mass="15224">MGRSRGGFSTKVHAVTTTGGKPLHLEVTPGQQHESTMAEELLVHAEGDAFIADTGYDADRILANVRKLGMTPVIHSHPGRKHPPPLDRTLYRLRYRVECFFHDLKRFRAAATRYDKTATCYLAVLHVASMLLWLR</sequence>
<comment type="caution">
    <text evidence="4">The sequence shown here is derived from an EMBL/GenBank/DDBJ whole genome shotgun (WGS) entry which is preliminary data.</text>
</comment>
<gene>
    <name evidence="5" type="ORF">D7X32_15125</name>
    <name evidence="4" type="ORF">D7X32_24645</name>
    <name evidence="3" type="ORF">D7X32_25955</name>
</gene>
<reference evidence="4" key="2">
    <citation type="submission" date="2018-09" db="EMBL/GenBank/DDBJ databases">
        <authorList>
            <person name="Parvin R."/>
            <person name="Begum J.A."/>
            <person name="Chowdhury E.H."/>
            <person name="Islam M.R."/>
            <person name="Harder T."/>
        </authorList>
    </citation>
    <scope>NUCLEOTIDE SEQUENCE</scope>
    <source>
        <strain evidence="4">CA043D</strain>
    </source>
</reference>
<evidence type="ECO:0000313" key="5">
    <source>
        <dbReference type="EMBL" id="RKH03046.1"/>
    </source>
</evidence>